<evidence type="ECO:0000259" key="1">
    <source>
        <dbReference type="SMART" id="SM01321"/>
    </source>
</evidence>
<dbReference type="GO" id="GO:0004803">
    <property type="term" value="F:transposase activity"/>
    <property type="evidence" value="ECO:0007669"/>
    <property type="project" value="InterPro"/>
</dbReference>
<dbReference type="PANTHER" id="PTHR33360">
    <property type="entry name" value="TRANSPOSASE FOR INSERTION SEQUENCE ELEMENT IS200"/>
    <property type="match status" value="1"/>
</dbReference>
<accession>A0A1E3XCP2</accession>
<dbReference type="InterPro" id="IPR036515">
    <property type="entry name" value="Transposase_17_sf"/>
</dbReference>
<feature type="domain" description="Transposase IS200-like" evidence="1">
    <location>
        <begin position="5"/>
        <end position="119"/>
    </location>
</feature>
<name>A0A1E3XCP2_9BACT</name>
<comment type="caution">
    <text evidence="2">The sequence shown here is derived from an EMBL/GenBank/DDBJ whole genome shotgun (WGS) entry which is preliminary data.</text>
</comment>
<dbReference type="SMART" id="SM01321">
    <property type="entry name" value="Y1_Tnp"/>
    <property type="match status" value="1"/>
</dbReference>
<evidence type="ECO:0000313" key="3">
    <source>
        <dbReference type="Proteomes" id="UP000094056"/>
    </source>
</evidence>
<gene>
    <name evidence="2" type="ORF">SCARUB_01479</name>
</gene>
<dbReference type="Pfam" id="PF01797">
    <property type="entry name" value="Y1_Tnp"/>
    <property type="match status" value="1"/>
</dbReference>
<dbReference type="GO" id="GO:0003677">
    <property type="term" value="F:DNA binding"/>
    <property type="evidence" value="ECO:0007669"/>
    <property type="project" value="InterPro"/>
</dbReference>
<dbReference type="EMBL" id="MAYW01000030">
    <property type="protein sequence ID" value="ODS33370.1"/>
    <property type="molecule type" value="Genomic_DNA"/>
</dbReference>
<dbReference type="Gene3D" id="3.30.70.1290">
    <property type="entry name" value="Transposase IS200-like"/>
    <property type="match status" value="1"/>
</dbReference>
<proteinExistence type="predicted"/>
<dbReference type="AlphaFoldDB" id="A0A1E3XCP2"/>
<organism evidence="2 3">
    <name type="scientific">Candidatus Scalindua rubra</name>
    <dbReference type="NCBI Taxonomy" id="1872076"/>
    <lineage>
        <taxon>Bacteria</taxon>
        <taxon>Pseudomonadati</taxon>
        <taxon>Planctomycetota</taxon>
        <taxon>Candidatus Brocadiia</taxon>
        <taxon>Candidatus Brocadiales</taxon>
        <taxon>Candidatus Scalinduaceae</taxon>
        <taxon>Candidatus Scalindua</taxon>
    </lineage>
</organism>
<dbReference type="PANTHER" id="PTHR33360:SF2">
    <property type="entry name" value="TRANSPOSASE FOR INSERTION SEQUENCE ELEMENT IS200"/>
    <property type="match status" value="1"/>
</dbReference>
<dbReference type="InterPro" id="IPR002686">
    <property type="entry name" value="Transposase_17"/>
</dbReference>
<evidence type="ECO:0000313" key="2">
    <source>
        <dbReference type="EMBL" id="ODS33370.1"/>
    </source>
</evidence>
<sequence>MPQSLTNIFIHIIFSTKDRFPLIKQRIEGQLHSYMAGIFKGCDSPAIIIGGTENHVHILCLLSKKYPLSKVIEDVKKSSSKWIKTIDPEYKKFYWQNGYGAFSIGSSGKIATIKYIKNQKEHHRKKTFKEEFLKFLNKYQMKYDERYIWD</sequence>
<protein>
    <submittedName>
        <fullName evidence="2">Transposase</fullName>
    </submittedName>
</protein>
<dbReference type="SUPFAM" id="SSF143422">
    <property type="entry name" value="Transposase IS200-like"/>
    <property type="match status" value="1"/>
</dbReference>
<dbReference type="GO" id="GO:0006313">
    <property type="term" value="P:DNA transposition"/>
    <property type="evidence" value="ECO:0007669"/>
    <property type="project" value="InterPro"/>
</dbReference>
<reference evidence="2 3" key="1">
    <citation type="submission" date="2016-07" db="EMBL/GenBank/DDBJ databases">
        <title>Draft genome of Scalindua rubra, obtained from a brine-seawater interface in the Red Sea, sheds light on salt adaptation in anammox bacteria.</title>
        <authorList>
            <person name="Speth D.R."/>
            <person name="Lagkouvardos I."/>
            <person name="Wang Y."/>
            <person name="Qian P.-Y."/>
            <person name="Dutilh B.E."/>
            <person name="Jetten M.S."/>
        </authorList>
    </citation>
    <scope>NUCLEOTIDE SEQUENCE [LARGE SCALE GENOMIC DNA]</scope>
    <source>
        <strain evidence="2">BSI-1</strain>
    </source>
</reference>
<dbReference type="Proteomes" id="UP000094056">
    <property type="component" value="Unassembled WGS sequence"/>
</dbReference>